<evidence type="ECO:0000256" key="1">
    <source>
        <dbReference type="SAM" id="Phobius"/>
    </source>
</evidence>
<comment type="caution">
    <text evidence="2">The sequence shown here is derived from an EMBL/GenBank/DDBJ whole genome shotgun (WGS) entry which is preliminary data.</text>
</comment>
<dbReference type="AlphaFoldDB" id="A0A318ETP2"/>
<sequence length="264" mass="30124">MSSEKLHEIKKEDKKAIKKFIVILILSALAGGVVGYCSVMFKEKVARIISESLLKFLLGLTPIANLILPIAGLFFILYLYQKSRRLYQEWDGEDEEEMAQIELYLAYALWLSSILTIVSFFLFAVGFYNIIYGLDDDILFRVIFITGALIVSIVIITISHQKIVNFLKEINPEKKGSVFEAKFAKTWEKSCDEAEKLSIYKAAYKAYQTVNRTCSILWLMCVLGAMVWDFGLLPVTLVSVIWIVQISSYCKESIRLSSISNKNY</sequence>
<dbReference type="Proteomes" id="UP000247523">
    <property type="component" value="Unassembled WGS sequence"/>
</dbReference>
<evidence type="ECO:0000313" key="3">
    <source>
        <dbReference type="Proteomes" id="UP000247523"/>
    </source>
</evidence>
<protein>
    <submittedName>
        <fullName evidence="2">Uncharacterized protein DUF3169</fullName>
    </submittedName>
</protein>
<feature type="transmembrane region" description="Helical" evidence="1">
    <location>
        <begin position="20"/>
        <end position="41"/>
    </location>
</feature>
<dbReference type="EMBL" id="QICS01000003">
    <property type="protein sequence ID" value="PXV91570.1"/>
    <property type="molecule type" value="Genomic_DNA"/>
</dbReference>
<keyword evidence="1" id="KW-0812">Transmembrane</keyword>
<evidence type="ECO:0000313" key="2">
    <source>
        <dbReference type="EMBL" id="PXV91570.1"/>
    </source>
</evidence>
<dbReference type="Pfam" id="PF11368">
    <property type="entry name" value="DUF3169"/>
    <property type="match status" value="1"/>
</dbReference>
<reference evidence="2 3" key="1">
    <citation type="submission" date="2018-05" db="EMBL/GenBank/DDBJ databases">
        <title>Genomic Encyclopedia of Type Strains, Phase IV (KMG-IV): sequencing the most valuable type-strain genomes for metagenomic binning, comparative biology and taxonomic classification.</title>
        <authorList>
            <person name="Goeker M."/>
        </authorList>
    </citation>
    <scope>NUCLEOTIDE SEQUENCE [LARGE SCALE GENOMIC DNA]</scope>
    <source>
        <strain evidence="2 3">DSM 28816</strain>
    </source>
</reference>
<proteinExistence type="predicted"/>
<gene>
    <name evidence="2" type="ORF">C8E03_103127</name>
</gene>
<feature type="transmembrane region" description="Helical" evidence="1">
    <location>
        <begin position="101"/>
        <end position="132"/>
    </location>
</feature>
<name>A0A318ETP2_9FIRM</name>
<feature type="transmembrane region" description="Helical" evidence="1">
    <location>
        <begin position="216"/>
        <end position="244"/>
    </location>
</feature>
<dbReference type="RefSeq" id="WP_110290765.1">
    <property type="nucleotide sequence ID" value="NZ_QICS01000003.1"/>
</dbReference>
<organism evidence="2 3">
    <name type="scientific">Lachnotalea glycerini</name>
    <dbReference type="NCBI Taxonomy" id="1763509"/>
    <lineage>
        <taxon>Bacteria</taxon>
        <taxon>Bacillati</taxon>
        <taxon>Bacillota</taxon>
        <taxon>Clostridia</taxon>
        <taxon>Lachnospirales</taxon>
        <taxon>Lachnospiraceae</taxon>
        <taxon>Lachnotalea</taxon>
    </lineage>
</organism>
<feature type="transmembrane region" description="Helical" evidence="1">
    <location>
        <begin position="138"/>
        <end position="158"/>
    </location>
</feature>
<feature type="transmembrane region" description="Helical" evidence="1">
    <location>
        <begin position="53"/>
        <end position="80"/>
    </location>
</feature>
<dbReference type="InterPro" id="IPR021509">
    <property type="entry name" value="DUF3169"/>
</dbReference>
<accession>A0A318ETP2</accession>
<keyword evidence="1" id="KW-1133">Transmembrane helix</keyword>
<keyword evidence="1" id="KW-0472">Membrane</keyword>